<evidence type="ECO:0000256" key="4">
    <source>
        <dbReference type="ARBA" id="ARBA00022695"/>
    </source>
</evidence>
<dbReference type="InterPro" id="IPR050264">
    <property type="entry name" value="Bact_CCA-adding_enz_type3_sf"/>
</dbReference>
<protein>
    <submittedName>
        <fullName evidence="11">Poly(A) polymerase</fullName>
    </submittedName>
</protein>
<dbReference type="RefSeq" id="WP_090201139.1">
    <property type="nucleotide sequence ID" value="NZ_FOYP01000002.1"/>
</dbReference>
<comment type="cofactor">
    <cofactor evidence="1">
        <name>Mg(2+)</name>
        <dbReference type="ChEBI" id="CHEBI:18420"/>
    </cofactor>
</comment>
<feature type="domain" description="tRNA nucleotidyltransferase/poly(A) polymerase RNA and SrmB- binding" evidence="10">
    <location>
        <begin position="184"/>
        <end position="241"/>
    </location>
</feature>
<dbReference type="GO" id="GO:0016779">
    <property type="term" value="F:nucleotidyltransferase activity"/>
    <property type="evidence" value="ECO:0007669"/>
    <property type="project" value="UniProtKB-KW"/>
</dbReference>
<evidence type="ECO:0000259" key="9">
    <source>
        <dbReference type="Pfam" id="PF01743"/>
    </source>
</evidence>
<evidence type="ECO:0000256" key="7">
    <source>
        <dbReference type="ARBA" id="ARBA00022842"/>
    </source>
</evidence>
<evidence type="ECO:0000256" key="1">
    <source>
        <dbReference type="ARBA" id="ARBA00001946"/>
    </source>
</evidence>
<comment type="similarity">
    <text evidence="8">Belongs to the tRNA nucleotidyltransferase/poly(A) polymerase family.</text>
</comment>
<dbReference type="InterPro" id="IPR043519">
    <property type="entry name" value="NT_sf"/>
</dbReference>
<reference evidence="12" key="1">
    <citation type="submission" date="2016-10" db="EMBL/GenBank/DDBJ databases">
        <authorList>
            <person name="Varghese N."/>
            <person name="Submissions S."/>
        </authorList>
    </citation>
    <scope>NUCLEOTIDE SEQUENCE [LARGE SCALE GENOMIC DNA]</scope>
    <source>
        <strain evidence="12">DSM 26879</strain>
    </source>
</reference>
<dbReference type="GO" id="GO:0000049">
    <property type="term" value="F:tRNA binding"/>
    <property type="evidence" value="ECO:0007669"/>
    <property type="project" value="TreeGrafter"/>
</dbReference>
<keyword evidence="5" id="KW-0479">Metal-binding</keyword>
<keyword evidence="12" id="KW-1185">Reference proteome</keyword>
<accession>A0A1I6HI42</accession>
<evidence type="ECO:0000256" key="5">
    <source>
        <dbReference type="ARBA" id="ARBA00022723"/>
    </source>
</evidence>
<evidence type="ECO:0000256" key="8">
    <source>
        <dbReference type="RuleBase" id="RU003953"/>
    </source>
</evidence>
<name>A0A1I6HI42_9RHOB</name>
<feature type="domain" description="Poly A polymerase head" evidence="9">
    <location>
        <begin position="28"/>
        <end position="150"/>
    </location>
</feature>
<dbReference type="Proteomes" id="UP000199478">
    <property type="component" value="Unassembled WGS sequence"/>
</dbReference>
<dbReference type="InterPro" id="IPR032828">
    <property type="entry name" value="PolyA_RNA-bd"/>
</dbReference>
<keyword evidence="2 8" id="KW-0808">Transferase</keyword>
<gene>
    <name evidence="11" type="ORF">SAMN04488005_2735</name>
</gene>
<dbReference type="GO" id="GO:0008033">
    <property type="term" value="P:tRNA processing"/>
    <property type="evidence" value="ECO:0007669"/>
    <property type="project" value="UniProtKB-KW"/>
</dbReference>
<dbReference type="SUPFAM" id="SSF81891">
    <property type="entry name" value="Poly A polymerase C-terminal region-like"/>
    <property type="match status" value="1"/>
</dbReference>
<keyword evidence="8" id="KW-0694">RNA-binding</keyword>
<dbReference type="AlphaFoldDB" id="A0A1I6HI42"/>
<sequence>MTRIDAPWLNGAAAQAICAMLTDAGYQAWFVGGCVRNALMGAPVADLDLSTDALPDVVTRLANAAGFAVVPTGIAHGTVTVIAQNTPFEITTFRRDVATDGRRATVAFADNIRDDARRRDFTMNALYAGSDGIVADPLNGLPDLHARRIRFIEDADQRIKEDYLRILRYFRFYAWYGDVEAGPDPDALAACAGNVEGLQTLSSERTTSELLKLLAAPDPAPAVATMAATGALAQILPGANAAVLAVLVHVETQAGLPPDPLRRLAVLGGDLSALRLSNSAKKYLDQMRSAHDAGALGYYFGVQVALDALAVRAASLGIELDPNTAEIVNFAADQVFPLVAADLMPRLQGPALGQALTTAKERWIASGFTLTKAELLRDL</sequence>
<dbReference type="PROSITE" id="PS51257">
    <property type="entry name" value="PROKAR_LIPOPROTEIN"/>
    <property type="match status" value="1"/>
</dbReference>
<keyword evidence="7" id="KW-0460">Magnesium</keyword>
<keyword evidence="6" id="KW-0547">Nucleotide-binding</keyword>
<keyword evidence="3" id="KW-0819">tRNA processing</keyword>
<evidence type="ECO:0000256" key="2">
    <source>
        <dbReference type="ARBA" id="ARBA00022679"/>
    </source>
</evidence>
<dbReference type="PANTHER" id="PTHR46173">
    <property type="entry name" value="CCA TRNA NUCLEOTIDYLTRANSFERASE 1, MITOCHONDRIAL"/>
    <property type="match status" value="1"/>
</dbReference>
<keyword evidence="4" id="KW-0548">Nucleotidyltransferase</keyword>
<evidence type="ECO:0000259" key="10">
    <source>
        <dbReference type="Pfam" id="PF12627"/>
    </source>
</evidence>
<dbReference type="OrthoDB" id="9805698at2"/>
<dbReference type="InterPro" id="IPR002646">
    <property type="entry name" value="PolA_pol_head_dom"/>
</dbReference>
<proteinExistence type="inferred from homology"/>
<organism evidence="11 12">
    <name type="scientific">Yoonia tamlensis</name>
    <dbReference type="NCBI Taxonomy" id="390270"/>
    <lineage>
        <taxon>Bacteria</taxon>
        <taxon>Pseudomonadati</taxon>
        <taxon>Pseudomonadota</taxon>
        <taxon>Alphaproteobacteria</taxon>
        <taxon>Rhodobacterales</taxon>
        <taxon>Paracoccaceae</taxon>
        <taxon>Yoonia</taxon>
    </lineage>
</organism>
<dbReference type="EMBL" id="FOYP01000002">
    <property type="protein sequence ID" value="SFR54162.1"/>
    <property type="molecule type" value="Genomic_DNA"/>
</dbReference>
<evidence type="ECO:0000313" key="11">
    <source>
        <dbReference type="EMBL" id="SFR54162.1"/>
    </source>
</evidence>
<dbReference type="STRING" id="390270.SAMN04488005_2735"/>
<evidence type="ECO:0000256" key="3">
    <source>
        <dbReference type="ARBA" id="ARBA00022694"/>
    </source>
</evidence>
<dbReference type="CDD" id="cd05398">
    <property type="entry name" value="NT_ClassII-CCAase"/>
    <property type="match status" value="1"/>
</dbReference>
<dbReference type="Pfam" id="PF01743">
    <property type="entry name" value="PolyA_pol"/>
    <property type="match status" value="1"/>
</dbReference>
<dbReference type="Gene3D" id="3.30.460.10">
    <property type="entry name" value="Beta Polymerase, domain 2"/>
    <property type="match status" value="1"/>
</dbReference>
<evidence type="ECO:0000313" key="12">
    <source>
        <dbReference type="Proteomes" id="UP000199478"/>
    </source>
</evidence>
<dbReference type="GO" id="GO:0000166">
    <property type="term" value="F:nucleotide binding"/>
    <property type="evidence" value="ECO:0007669"/>
    <property type="project" value="UniProtKB-KW"/>
</dbReference>
<dbReference type="Pfam" id="PF12627">
    <property type="entry name" value="PolyA_pol_RNAbd"/>
    <property type="match status" value="1"/>
</dbReference>
<dbReference type="SUPFAM" id="SSF81301">
    <property type="entry name" value="Nucleotidyltransferase"/>
    <property type="match status" value="1"/>
</dbReference>
<dbReference type="Gene3D" id="1.10.3090.10">
    <property type="entry name" value="cca-adding enzyme, domain 2"/>
    <property type="match status" value="1"/>
</dbReference>
<dbReference type="PANTHER" id="PTHR46173:SF1">
    <property type="entry name" value="CCA TRNA NUCLEOTIDYLTRANSFERASE 1, MITOCHONDRIAL"/>
    <property type="match status" value="1"/>
</dbReference>
<dbReference type="GO" id="GO:0046872">
    <property type="term" value="F:metal ion binding"/>
    <property type="evidence" value="ECO:0007669"/>
    <property type="project" value="UniProtKB-KW"/>
</dbReference>
<evidence type="ECO:0000256" key="6">
    <source>
        <dbReference type="ARBA" id="ARBA00022741"/>
    </source>
</evidence>